<keyword evidence="10" id="KW-0234">DNA repair</keyword>
<evidence type="ECO:0000256" key="11">
    <source>
        <dbReference type="ARBA" id="ARBA00038000"/>
    </source>
</evidence>
<evidence type="ECO:0000256" key="10">
    <source>
        <dbReference type="ARBA" id="ARBA00023204"/>
    </source>
</evidence>
<protein>
    <recommendedName>
        <fullName evidence="12">UvrABC system protein A</fullName>
    </recommendedName>
    <alternativeName>
        <fullName evidence="13">Excinuclease ABC subunit A</fullName>
    </alternativeName>
</protein>
<dbReference type="EMBL" id="JBHRWR010000033">
    <property type="protein sequence ID" value="MFC3577458.1"/>
    <property type="molecule type" value="Genomic_DNA"/>
</dbReference>
<dbReference type="Proteomes" id="UP001595701">
    <property type="component" value="Unassembled WGS sequence"/>
</dbReference>
<keyword evidence="8" id="KW-0267">Excision nuclease</keyword>
<keyword evidence="3" id="KW-0677">Repeat</keyword>
<dbReference type="Gene3D" id="1.20.1580.10">
    <property type="entry name" value="ABC transporter ATPase like domain"/>
    <property type="match status" value="1"/>
</dbReference>
<keyword evidence="6" id="KW-0228">DNA excision</keyword>
<feature type="region of interest" description="Disordered" evidence="14">
    <location>
        <begin position="67"/>
        <end position="105"/>
    </location>
</feature>
<keyword evidence="5" id="KW-0227">DNA damage</keyword>
<proteinExistence type="inferred from homology"/>
<organism evidence="15 16">
    <name type="scientific">Streptomyces yaanensis</name>
    <dbReference type="NCBI Taxonomy" id="1142239"/>
    <lineage>
        <taxon>Bacteria</taxon>
        <taxon>Bacillati</taxon>
        <taxon>Actinomycetota</taxon>
        <taxon>Actinomycetes</taxon>
        <taxon>Kitasatosporales</taxon>
        <taxon>Streptomycetaceae</taxon>
        <taxon>Streptomyces</taxon>
    </lineage>
</organism>
<keyword evidence="9" id="KW-0238">DNA-binding</keyword>
<name>A0ABV7SKH0_9ACTN</name>
<comment type="similarity">
    <text evidence="11">Belongs to the ABC transporter superfamily. UvrA family.</text>
</comment>
<evidence type="ECO:0000256" key="3">
    <source>
        <dbReference type="ARBA" id="ARBA00022737"/>
    </source>
</evidence>
<evidence type="ECO:0000256" key="9">
    <source>
        <dbReference type="ARBA" id="ARBA00023125"/>
    </source>
</evidence>
<dbReference type="PANTHER" id="PTHR43152">
    <property type="entry name" value="UVRABC SYSTEM PROTEIN A"/>
    <property type="match status" value="1"/>
</dbReference>
<sequence>MGTLTEVYDQGDELGSRYPHVLRDVGLGHVSLGQPATTLSGRRAQRVRLAAELRRRTRGHTLYVLDEPTTGLHSGDVRKLPEGGRRGDRGIAQGAPEDVAARQDS</sequence>
<keyword evidence="7" id="KW-0067">ATP-binding</keyword>
<dbReference type="RefSeq" id="WP_310773412.1">
    <property type="nucleotide sequence ID" value="NZ_JBHRWR010000033.1"/>
</dbReference>
<reference evidence="16" key="1">
    <citation type="journal article" date="2019" name="Int. J. Syst. Evol. Microbiol.">
        <title>The Global Catalogue of Microorganisms (GCM) 10K type strain sequencing project: providing services to taxonomists for standard genome sequencing and annotation.</title>
        <authorList>
            <consortium name="The Broad Institute Genomics Platform"/>
            <consortium name="The Broad Institute Genome Sequencing Center for Infectious Disease"/>
            <person name="Wu L."/>
            <person name="Ma J."/>
        </authorList>
    </citation>
    <scope>NUCLEOTIDE SEQUENCE [LARGE SCALE GENOMIC DNA]</scope>
    <source>
        <strain evidence="16">CGMCC 4.7035</strain>
    </source>
</reference>
<keyword evidence="2" id="KW-0963">Cytoplasm</keyword>
<comment type="subcellular location">
    <subcellularLocation>
        <location evidence="1">Cytoplasm</location>
    </subcellularLocation>
</comment>
<dbReference type="InterPro" id="IPR027417">
    <property type="entry name" value="P-loop_NTPase"/>
</dbReference>
<keyword evidence="16" id="KW-1185">Reference proteome</keyword>
<accession>A0ABV7SKH0</accession>
<comment type="caution">
    <text evidence="15">The sequence shown here is derived from an EMBL/GenBank/DDBJ whole genome shotgun (WGS) entry which is preliminary data.</text>
</comment>
<evidence type="ECO:0000256" key="2">
    <source>
        <dbReference type="ARBA" id="ARBA00022490"/>
    </source>
</evidence>
<evidence type="ECO:0000313" key="16">
    <source>
        <dbReference type="Proteomes" id="UP001595701"/>
    </source>
</evidence>
<evidence type="ECO:0000256" key="4">
    <source>
        <dbReference type="ARBA" id="ARBA00022741"/>
    </source>
</evidence>
<evidence type="ECO:0000256" key="13">
    <source>
        <dbReference type="ARBA" id="ARBA00042156"/>
    </source>
</evidence>
<evidence type="ECO:0000256" key="6">
    <source>
        <dbReference type="ARBA" id="ARBA00022769"/>
    </source>
</evidence>
<gene>
    <name evidence="15" type="ORF">ACFOZ0_30155</name>
</gene>
<evidence type="ECO:0000256" key="8">
    <source>
        <dbReference type="ARBA" id="ARBA00022881"/>
    </source>
</evidence>
<evidence type="ECO:0000256" key="12">
    <source>
        <dbReference type="ARBA" id="ARBA00039316"/>
    </source>
</evidence>
<dbReference type="PANTHER" id="PTHR43152:SF3">
    <property type="entry name" value="UVRABC SYSTEM PROTEIN A"/>
    <property type="match status" value="1"/>
</dbReference>
<dbReference type="Gene3D" id="3.40.50.300">
    <property type="entry name" value="P-loop containing nucleotide triphosphate hydrolases"/>
    <property type="match status" value="1"/>
</dbReference>
<keyword evidence="4" id="KW-0547">Nucleotide-binding</keyword>
<evidence type="ECO:0000256" key="14">
    <source>
        <dbReference type="SAM" id="MobiDB-lite"/>
    </source>
</evidence>
<evidence type="ECO:0000256" key="1">
    <source>
        <dbReference type="ARBA" id="ARBA00004496"/>
    </source>
</evidence>
<dbReference type="SUPFAM" id="SSF52540">
    <property type="entry name" value="P-loop containing nucleoside triphosphate hydrolases"/>
    <property type="match status" value="1"/>
</dbReference>
<evidence type="ECO:0000256" key="7">
    <source>
        <dbReference type="ARBA" id="ARBA00022840"/>
    </source>
</evidence>
<evidence type="ECO:0000256" key="5">
    <source>
        <dbReference type="ARBA" id="ARBA00022763"/>
    </source>
</evidence>
<feature type="compositionally biased region" description="Basic and acidic residues" evidence="14">
    <location>
        <begin position="75"/>
        <end position="89"/>
    </location>
</feature>
<evidence type="ECO:0000313" key="15">
    <source>
        <dbReference type="EMBL" id="MFC3577458.1"/>
    </source>
</evidence>